<comment type="subcellular location">
    <subcellularLocation>
        <location evidence="1">Cell envelope</location>
    </subcellularLocation>
</comment>
<organism evidence="8 9">
    <name type="scientific">Streptomyces uncialis</name>
    <dbReference type="NCBI Taxonomy" id="1048205"/>
    <lineage>
        <taxon>Bacteria</taxon>
        <taxon>Bacillati</taxon>
        <taxon>Actinomycetota</taxon>
        <taxon>Actinomycetes</taxon>
        <taxon>Kitasatosporales</taxon>
        <taxon>Streptomycetaceae</taxon>
        <taxon>Streptomyces</taxon>
    </lineage>
</organism>
<feature type="signal peptide" evidence="6">
    <location>
        <begin position="1"/>
        <end position="25"/>
    </location>
</feature>
<evidence type="ECO:0000313" key="8">
    <source>
        <dbReference type="EMBL" id="OKH94570.1"/>
    </source>
</evidence>
<dbReference type="PROSITE" id="PS51257">
    <property type="entry name" value="PROKAR_LIPOPROTEIN"/>
    <property type="match status" value="1"/>
</dbReference>
<comment type="similarity">
    <text evidence="2">Belongs to the bacterial solute-binding protein 8 family.</text>
</comment>
<dbReference type="Proteomes" id="UP000186455">
    <property type="component" value="Unassembled WGS sequence"/>
</dbReference>
<name>A0A1Q4VA32_9ACTN</name>
<dbReference type="InterPro" id="IPR051313">
    <property type="entry name" value="Bact_iron-sidero_bind"/>
</dbReference>
<dbReference type="GO" id="GO:1901678">
    <property type="term" value="P:iron coordination entity transport"/>
    <property type="evidence" value="ECO:0007669"/>
    <property type="project" value="UniProtKB-ARBA"/>
</dbReference>
<evidence type="ECO:0000256" key="2">
    <source>
        <dbReference type="ARBA" id="ARBA00008814"/>
    </source>
</evidence>
<evidence type="ECO:0000259" key="7">
    <source>
        <dbReference type="PROSITE" id="PS50983"/>
    </source>
</evidence>
<gene>
    <name evidence="8" type="ORF">AB852_09935</name>
</gene>
<sequence>MPPLRKRLSTRFAAVAAGTALLAGAAAGCGSPDRDGEDSGSTGRSGAVEKGAFPVTIEHKYGSTKITEEPERIVTVGLTDQDAVLALGKVPVGTTEWLTSGYKGNIGPWAEDELGSAKPPAVLKDTGTGPQTEKIAALDPDVILALYAGLTKDQYRTLSKIAPVVVQPQGYNDFGLPWQQQTEAIGTALGQPAKARKLVAATEKHISDAGAANPAFKGRTAVMATPYQGMFVFGPEDPRTRLLASLGFTQPAGLKEVVGDEFGANISKERTDLVDTDALVWTVPDLKKDAAKLHANKLYNGLDVVKEGREVFVQDGTPYGDAVSFVTVLSLPYTTDRLVPQLKAAVDGKPGTKVSGPES</sequence>
<feature type="domain" description="Fe/B12 periplasmic-binding" evidence="7">
    <location>
        <begin position="72"/>
        <end position="346"/>
    </location>
</feature>
<dbReference type="Gene3D" id="3.40.50.1980">
    <property type="entry name" value="Nitrogenase molybdenum iron protein domain"/>
    <property type="match status" value="2"/>
</dbReference>
<dbReference type="SUPFAM" id="SSF53807">
    <property type="entry name" value="Helical backbone' metal receptor"/>
    <property type="match status" value="1"/>
</dbReference>
<evidence type="ECO:0000256" key="6">
    <source>
        <dbReference type="SAM" id="SignalP"/>
    </source>
</evidence>
<dbReference type="PROSITE" id="PS50983">
    <property type="entry name" value="FE_B12_PBP"/>
    <property type="match status" value="1"/>
</dbReference>
<dbReference type="EMBL" id="LFBV01000002">
    <property type="protein sequence ID" value="OKH94570.1"/>
    <property type="molecule type" value="Genomic_DNA"/>
</dbReference>
<feature type="region of interest" description="Disordered" evidence="5">
    <location>
        <begin position="27"/>
        <end position="49"/>
    </location>
</feature>
<protein>
    <submittedName>
        <fullName evidence="8">Iron ABC transporter substrate-binding protein</fullName>
    </submittedName>
</protein>
<dbReference type="CDD" id="cd01146">
    <property type="entry name" value="FhuD"/>
    <property type="match status" value="1"/>
</dbReference>
<feature type="chain" id="PRO_5012117732" evidence="6">
    <location>
        <begin position="26"/>
        <end position="359"/>
    </location>
</feature>
<keyword evidence="9" id="KW-1185">Reference proteome</keyword>
<evidence type="ECO:0000256" key="3">
    <source>
        <dbReference type="ARBA" id="ARBA00022448"/>
    </source>
</evidence>
<evidence type="ECO:0000256" key="4">
    <source>
        <dbReference type="ARBA" id="ARBA00022729"/>
    </source>
</evidence>
<accession>A0A1Q4VA32</accession>
<proteinExistence type="inferred from homology"/>
<dbReference type="RefSeq" id="WP_073786250.1">
    <property type="nucleotide sequence ID" value="NZ_LFBV01000002.1"/>
</dbReference>
<dbReference type="PANTHER" id="PTHR30532">
    <property type="entry name" value="IRON III DICITRATE-BINDING PERIPLASMIC PROTEIN"/>
    <property type="match status" value="1"/>
</dbReference>
<dbReference type="AlphaFoldDB" id="A0A1Q4VA32"/>
<dbReference type="GO" id="GO:0030288">
    <property type="term" value="C:outer membrane-bounded periplasmic space"/>
    <property type="evidence" value="ECO:0007669"/>
    <property type="project" value="TreeGrafter"/>
</dbReference>
<dbReference type="InterPro" id="IPR002491">
    <property type="entry name" value="ABC_transptr_periplasmic_BD"/>
</dbReference>
<evidence type="ECO:0000313" key="9">
    <source>
        <dbReference type="Proteomes" id="UP000186455"/>
    </source>
</evidence>
<dbReference type="Pfam" id="PF01497">
    <property type="entry name" value="Peripla_BP_2"/>
    <property type="match status" value="1"/>
</dbReference>
<dbReference type="PANTHER" id="PTHR30532:SF24">
    <property type="entry name" value="FERRIC ENTEROBACTIN-BINDING PERIPLASMIC PROTEIN FEPB"/>
    <property type="match status" value="1"/>
</dbReference>
<keyword evidence="3" id="KW-0813">Transport</keyword>
<reference evidence="8 9" key="1">
    <citation type="submission" date="2015-06" db="EMBL/GenBank/DDBJ databases">
        <title>Cloning and characterization of the uncialamcin biosynthetic gene cluster.</title>
        <authorList>
            <person name="Yan X."/>
            <person name="Huang T."/>
            <person name="Ge H."/>
            <person name="Shen B."/>
        </authorList>
    </citation>
    <scope>NUCLEOTIDE SEQUENCE [LARGE SCALE GENOMIC DNA]</scope>
    <source>
        <strain evidence="8 9">DCA2648</strain>
    </source>
</reference>
<dbReference type="STRING" id="1048205.AB852_09935"/>
<evidence type="ECO:0000256" key="1">
    <source>
        <dbReference type="ARBA" id="ARBA00004196"/>
    </source>
</evidence>
<evidence type="ECO:0000256" key="5">
    <source>
        <dbReference type="SAM" id="MobiDB-lite"/>
    </source>
</evidence>
<comment type="caution">
    <text evidence="8">The sequence shown here is derived from an EMBL/GenBank/DDBJ whole genome shotgun (WGS) entry which is preliminary data.</text>
</comment>
<keyword evidence="4 6" id="KW-0732">Signal</keyword>